<accession>E9HBD6</accession>
<evidence type="ECO:0000313" key="1">
    <source>
        <dbReference type="EMBL" id="EFX70962.1"/>
    </source>
</evidence>
<name>E9HBD6_DAPPU</name>
<dbReference type="PANTHER" id="PTHR33236:SF5">
    <property type="entry name" value="CUB DOMAIN-CONTAINING PROTEIN"/>
    <property type="match status" value="1"/>
</dbReference>
<dbReference type="KEGG" id="dpx:DAPPUDRAFT_112245"/>
<dbReference type="Proteomes" id="UP000000305">
    <property type="component" value="Unassembled WGS sequence"/>
</dbReference>
<protein>
    <recommendedName>
        <fullName evidence="3">CUB domain-containing protein</fullName>
    </recommendedName>
</protein>
<dbReference type="EMBL" id="GL732615">
    <property type="protein sequence ID" value="EFX70962.1"/>
    <property type="molecule type" value="Genomic_DNA"/>
</dbReference>
<dbReference type="PANTHER" id="PTHR33236">
    <property type="entry name" value="INTRAFLAGELLAR TRANSPORT PROTEIN 122 FAMILY PROTEIN-RELATED"/>
    <property type="match status" value="1"/>
</dbReference>
<reference evidence="1 2" key="1">
    <citation type="journal article" date="2011" name="Science">
        <title>The ecoresponsive genome of Daphnia pulex.</title>
        <authorList>
            <person name="Colbourne J.K."/>
            <person name="Pfrender M.E."/>
            <person name="Gilbert D."/>
            <person name="Thomas W.K."/>
            <person name="Tucker A."/>
            <person name="Oakley T.H."/>
            <person name="Tokishita S."/>
            <person name="Aerts A."/>
            <person name="Arnold G.J."/>
            <person name="Basu M.K."/>
            <person name="Bauer D.J."/>
            <person name="Caceres C.E."/>
            <person name="Carmel L."/>
            <person name="Casola C."/>
            <person name="Choi J.H."/>
            <person name="Detter J.C."/>
            <person name="Dong Q."/>
            <person name="Dusheyko S."/>
            <person name="Eads B.D."/>
            <person name="Frohlich T."/>
            <person name="Geiler-Samerotte K.A."/>
            <person name="Gerlach D."/>
            <person name="Hatcher P."/>
            <person name="Jogdeo S."/>
            <person name="Krijgsveld J."/>
            <person name="Kriventseva E.V."/>
            <person name="Kultz D."/>
            <person name="Laforsch C."/>
            <person name="Lindquist E."/>
            <person name="Lopez J."/>
            <person name="Manak J.R."/>
            <person name="Muller J."/>
            <person name="Pangilinan J."/>
            <person name="Patwardhan R.P."/>
            <person name="Pitluck S."/>
            <person name="Pritham E.J."/>
            <person name="Rechtsteiner A."/>
            <person name="Rho M."/>
            <person name="Rogozin I.B."/>
            <person name="Sakarya O."/>
            <person name="Salamov A."/>
            <person name="Schaack S."/>
            <person name="Shapiro H."/>
            <person name="Shiga Y."/>
            <person name="Skalitzky C."/>
            <person name="Smith Z."/>
            <person name="Souvorov A."/>
            <person name="Sung W."/>
            <person name="Tang Z."/>
            <person name="Tsuchiya D."/>
            <person name="Tu H."/>
            <person name="Vos H."/>
            <person name="Wang M."/>
            <person name="Wolf Y.I."/>
            <person name="Yamagata H."/>
            <person name="Yamada T."/>
            <person name="Ye Y."/>
            <person name="Shaw J.R."/>
            <person name="Andrews J."/>
            <person name="Crease T.J."/>
            <person name="Tang H."/>
            <person name="Lucas S.M."/>
            <person name="Robertson H.M."/>
            <person name="Bork P."/>
            <person name="Koonin E.V."/>
            <person name="Zdobnov E.M."/>
            <person name="Grigoriev I.V."/>
            <person name="Lynch M."/>
            <person name="Boore J.L."/>
        </authorList>
    </citation>
    <scope>NUCLEOTIDE SEQUENCE [LARGE SCALE GENOMIC DNA]</scope>
</reference>
<evidence type="ECO:0000313" key="2">
    <source>
        <dbReference type="Proteomes" id="UP000000305"/>
    </source>
</evidence>
<evidence type="ECO:0008006" key="3">
    <source>
        <dbReference type="Google" id="ProtNLM"/>
    </source>
</evidence>
<dbReference type="InParanoid" id="E9HBD6"/>
<keyword evidence="2" id="KW-1185">Reference proteome</keyword>
<proteinExistence type="predicted"/>
<sequence length="272" mass="29904">MPQHGSVQVKKVLCTANLRLPQFVVACVLSLMYNGKIEYGQGCLINLISPSSFWLFATDLDKVCCRNSRRKGSSISIIVEVFMSQVVPNFLKLYEVPLPAGEVWGIYRTRQSVFDESETTTGLSLEMVSTVESTYVNFGGPASCRSDCSEERGNCLDPGMCSMAGGRASEYCANGFVCCVNKDSGLVFLIVGILINYFSLSKGVVNTCHSHHGAWSGDSLVILNNTYWQSPLRPIEPSSSCTLTVKFDSRYPDLYNPVSNPLTIPYPQKPIC</sequence>
<organism evidence="1 2">
    <name type="scientific">Daphnia pulex</name>
    <name type="common">Water flea</name>
    <dbReference type="NCBI Taxonomy" id="6669"/>
    <lineage>
        <taxon>Eukaryota</taxon>
        <taxon>Metazoa</taxon>
        <taxon>Ecdysozoa</taxon>
        <taxon>Arthropoda</taxon>
        <taxon>Crustacea</taxon>
        <taxon>Branchiopoda</taxon>
        <taxon>Diplostraca</taxon>
        <taxon>Cladocera</taxon>
        <taxon>Anomopoda</taxon>
        <taxon>Daphniidae</taxon>
        <taxon>Daphnia</taxon>
    </lineage>
</organism>
<gene>
    <name evidence="1" type="ORF">DAPPUDRAFT_112245</name>
</gene>
<dbReference type="HOGENOM" id="CLU_1024023_0_0_1"/>
<dbReference type="AlphaFoldDB" id="E9HBD6"/>